<keyword evidence="9" id="KW-1185">Reference proteome</keyword>
<dbReference type="Proteomes" id="UP000218387">
    <property type="component" value="Chromosome"/>
</dbReference>
<dbReference type="GO" id="GO:0008033">
    <property type="term" value="P:tRNA processing"/>
    <property type="evidence" value="ECO:0007669"/>
    <property type="project" value="UniProtKB-KW"/>
</dbReference>
<evidence type="ECO:0000256" key="4">
    <source>
        <dbReference type="ARBA" id="ARBA00022723"/>
    </source>
</evidence>
<dbReference type="InterPro" id="IPR017861">
    <property type="entry name" value="KAE1/TsaD"/>
</dbReference>
<evidence type="ECO:0000256" key="2">
    <source>
        <dbReference type="ARBA" id="ARBA00022679"/>
    </source>
</evidence>
<dbReference type="GO" id="GO:0061711">
    <property type="term" value="F:tRNA N(6)-L-threonylcarbamoyladenine synthase activity"/>
    <property type="evidence" value="ECO:0007669"/>
    <property type="project" value="UniProtKB-EC"/>
</dbReference>
<reference evidence="8 9" key="1">
    <citation type="submission" date="2018-05" db="EMBL/GenBank/DDBJ databases">
        <title>Genome comparison of Eubacterium sp.</title>
        <authorList>
            <person name="Feng Y."/>
            <person name="Sanchez-Andrea I."/>
            <person name="Stams A.J.M."/>
            <person name="De Vos W.M."/>
        </authorList>
    </citation>
    <scope>NUCLEOTIDE SEQUENCE [LARGE SCALE GENOMIC DNA]</scope>
    <source>
        <strain evidence="8 9">YI</strain>
    </source>
</reference>
<dbReference type="EMBL" id="CP029487">
    <property type="protein sequence ID" value="QCT73368.1"/>
    <property type="molecule type" value="Genomic_DNA"/>
</dbReference>
<dbReference type="GO" id="GO:0005829">
    <property type="term" value="C:cytosol"/>
    <property type="evidence" value="ECO:0007669"/>
    <property type="project" value="TreeGrafter"/>
</dbReference>
<dbReference type="InterPro" id="IPR000905">
    <property type="entry name" value="Gcp-like_dom"/>
</dbReference>
<proteinExistence type="predicted"/>
<dbReference type="PANTHER" id="PTHR11735:SF11">
    <property type="entry name" value="TRNA THREONYLCARBAMOYLADENOSINE BIOSYNTHESIS PROTEIN TSAB"/>
    <property type="match status" value="1"/>
</dbReference>
<evidence type="ECO:0000259" key="7">
    <source>
        <dbReference type="Pfam" id="PF00814"/>
    </source>
</evidence>
<keyword evidence="4" id="KW-0479">Metal-binding</keyword>
<gene>
    <name evidence="8" type="ORF">CPZ25_019280</name>
</gene>
<keyword evidence="2" id="KW-0808">Transferase</keyword>
<evidence type="ECO:0000256" key="3">
    <source>
        <dbReference type="ARBA" id="ARBA00022694"/>
    </source>
</evidence>
<sequence length="319" mass="34551">MDGLSLGIDTSNYTTSIAVADADGEVVYEKGLLLQVKPGGRGLRQSEALYQHVKNLPVLFESIPENLKMRERLQVVCYSDRPRPLEDSYMPVFRAGIGWGKTIGSLFGIPAFAVSHQENHIRSAIYGSGMKPEELHFPLLATHFSGGTSEILLVNSRKSGYDCKIAGATLDLNAGQLIDRVGVRLGYAFPAGKALEQLALQAVERSCVIPSNVDKMNFHFSGQENKAAALLDSGTAPEEVAYGLHRCIAKTLSKAIALAAATYGVRDVLFSGGVMSNQIIRGLIEKELSRRHLRLHFTKPCYATDNAAGNALLGIETMT</sequence>
<dbReference type="GO" id="GO:0046872">
    <property type="term" value="F:metal ion binding"/>
    <property type="evidence" value="ECO:0007669"/>
    <property type="project" value="UniProtKB-KW"/>
</dbReference>
<accession>A0A4P9CCJ5</accession>
<name>A0A4P9CCJ5_EUBML</name>
<dbReference type="KEGG" id="emt:CPZ25_019280"/>
<dbReference type="PANTHER" id="PTHR11735">
    <property type="entry name" value="TRNA N6-ADENOSINE THREONYLCARBAMOYLTRANSFERASE"/>
    <property type="match status" value="1"/>
</dbReference>
<dbReference type="Gene3D" id="3.30.420.40">
    <property type="match status" value="2"/>
</dbReference>
<organism evidence="8 9">
    <name type="scientific">Eubacterium maltosivorans</name>
    <dbReference type="NCBI Taxonomy" id="2041044"/>
    <lineage>
        <taxon>Bacteria</taxon>
        <taxon>Bacillati</taxon>
        <taxon>Bacillota</taxon>
        <taxon>Clostridia</taxon>
        <taxon>Eubacteriales</taxon>
        <taxon>Eubacteriaceae</taxon>
        <taxon>Eubacterium</taxon>
    </lineage>
</organism>
<comment type="catalytic activity">
    <reaction evidence="6">
        <text>L-threonylcarbamoyladenylate + adenosine(37) in tRNA = N(6)-L-threonylcarbamoyladenosine(37) in tRNA + AMP + H(+)</text>
        <dbReference type="Rhea" id="RHEA:37059"/>
        <dbReference type="Rhea" id="RHEA-COMP:10162"/>
        <dbReference type="Rhea" id="RHEA-COMP:10163"/>
        <dbReference type="ChEBI" id="CHEBI:15378"/>
        <dbReference type="ChEBI" id="CHEBI:73682"/>
        <dbReference type="ChEBI" id="CHEBI:74411"/>
        <dbReference type="ChEBI" id="CHEBI:74418"/>
        <dbReference type="ChEBI" id="CHEBI:456215"/>
        <dbReference type="EC" id="2.3.1.234"/>
    </reaction>
</comment>
<evidence type="ECO:0000256" key="5">
    <source>
        <dbReference type="ARBA" id="ARBA00023315"/>
    </source>
</evidence>
<dbReference type="InterPro" id="IPR043129">
    <property type="entry name" value="ATPase_NBD"/>
</dbReference>
<dbReference type="Pfam" id="PF00814">
    <property type="entry name" value="TsaD"/>
    <property type="match status" value="1"/>
</dbReference>
<dbReference type="SUPFAM" id="SSF53067">
    <property type="entry name" value="Actin-like ATPase domain"/>
    <property type="match status" value="1"/>
</dbReference>
<dbReference type="AlphaFoldDB" id="A0A4P9CCJ5"/>
<dbReference type="RefSeq" id="WP_096920777.1">
    <property type="nucleotide sequence ID" value="NZ_CP029487.1"/>
</dbReference>
<keyword evidence="5" id="KW-0012">Acyltransferase</keyword>
<keyword evidence="3" id="KW-0819">tRNA processing</keyword>
<evidence type="ECO:0000256" key="6">
    <source>
        <dbReference type="ARBA" id="ARBA00048117"/>
    </source>
</evidence>
<evidence type="ECO:0000256" key="1">
    <source>
        <dbReference type="ARBA" id="ARBA00012156"/>
    </source>
</evidence>
<evidence type="ECO:0000313" key="9">
    <source>
        <dbReference type="Proteomes" id="UP000218387"/>
    </source>
</evidence>
<protein>
    <recommendedName>
        <fullName evidence="1">N(6)-L-threonylcarbamoyladenine synthase</fullName>
        <ecNumber evidence="1">2.3.1.234</ecNumber>
    </recommendedName>
</protein>
<dbReference type="EC" id="2.3.1.234" evidence="1"/>
<feature type="domain" description="Gcp-like" evidence="7">
    <location>
        <begin position="46"/>
        <end position="309"/>
    </location>
</feature>
<dbReference type="PRINTS" id="PR00789">
    <property type="entry name" value="OSIALOPTASE"/>
</dbReference>
<evidence type="ECO:0000313" key="8">
    <source>
        <dbReference type="EMBL" id="QCT73368.1"/>
    </source>
</evidence>